<protein>
    <submittedName>
        <fullName evidence="5">GntR family transcriptional regulator</fullName>
    </submittedName>
</protein>
<accession>A0A8B2NYF0</accession>
<keyword evidence="6" id="KW-1185">Reference proteome</keyword>
<name>A0A8B2NYF0_9HYPH</name>
<keyword evidence="2" id="KW-0238">DNA-binding</keyword>
<dbReference type="InterPro" id="IPR000524">
    <property type="entry name" value="Tscrpt_reg_HTH_GntR"/>
</dbReference>
<sequence length="246" mass="27648">MEFSRFETAAYDGETVGDVAYRRIRSDIVNGRLPPVEKLKLDTLKTTYNVSVTTLREILNRLAVEELVTAEGQRGFRVAPISAAELQELADLRVLLECHALEKSIRHGDLDWEADVVSAHYKLSVIEAALLEGQPSAVERWVRHDWGFHHAMISACNTRAMMRTHSSIFDRYMRYHMLVLDFRGRPVADDHQRLRDLVLARDVDGAVALLTRHVQSGVDYILGTGRIPRTEAGALKPPASPARPVA</sequence>
<evidence type="ECO:0000256" key="3">
    <source>
        <dbReference type="ARBA" id="ARBA00023163"/>
    </source>
</evidence>
<evidence type="ECO:0000313" key="5">
    <source>
        <dbReference type="EMBL" id="RAI01630.1"/>
    </source>
</evidence>
<dbReference type="Gene3D" id="1.20.120.530">
    <property type="entry name" value="GntR ligand-binding domain-like"/>
    <property type="match status" value="1"/>
</dbReference>
<dbReference type="SUPFAM" id="SSF48008">
    <property type="entry name" value="GntR ligand-binding domain-like"/>
    <property type="match status" value="1"/>
</dbReference>
<dbReference type="InterPro" id="IPR036388">
    <property type="entry name" value="WH-like_DNA-bd_sf"/>
</dbReference>
<dbReference type="SUPFAM" id="SSF46785">
    <property type="entry name" value="Winged helix' DNA-binding domain"/>
    <property type="match status" value="1"/>
</dbReference>
<dbReference type="PANTHER" id="PTHR43537:SF20">
    <property type="entry name" value="HTH-TYPE TRANSCRIPTIONAL REPRESSOR GLAR"/>
    <property type="match status" value="1"/>
</dbReference>
<dbReference type="AlphaFoldDB" id="A0A8B2NYF0"/>
<proteinExistence type="predicted"/>
<dbReference type="GO" id="GO:0003700">
    <property type="term" value="F:DNA-binding transcription factor activity"/>
    <property type="evidence" value="ECO:0007669"/>
    <property type="project" value="InterPro"/>
</dbReference>
<dbReference type="SMART" id="SM00345">
    <property type="entry name" value="HTH_GNTR"/>
    <property type="match status" value="1"/>
</dbReference>
<dbReference type="Pfam" id="PF07729">
    <property type="entry name" value="FCD"/>
    <property type="match status" value="1"/>
</dbReference>
<dbReference type="InterPro" id="IPR011711">
    <property type="entry name" value="GntR_C"/>
</dbReference>
<comment type="caution">
    <text evidence="5">The sequence shown here is derived from an EMBL/GenBank/DDBJ whole genome shotgun (WGS) entry which is preliminary data.</text>
</comment>
<dbReference type="InterPro" id="IPR036390">
    <property type="entry name" value="WH_DNA-bd_sf"/>
</dbReference>
<keyword evidence="3" id="KW-0804">Transcription</keyword>
<dbReference type="OrthoDB" id="8638122at2"/>
<feature type="domain" description="HTH gntR-type" evidence="4">
    <location>
        <begin position="14"/>
        <end position="81"/>
    </location>
</feature>
<dbReference type="Gene3D" id="1.10.10.10">
    <property type="entry name" value="Winged helix-like DNA-binding domain superfamily/Winged helix DNA-binding domain"/>
    <property type="match status" value="1"/>
</dbReference>
<dbReference type="Pfam" id="PF00392">
    <property type="entry name" value="GntR"/>
    <property type="match status" value="1"/>
</dbReference>
<evidence type="ECO:0000256" key="1">
    <source>
        <dbReference type="ARBA" id="ARBA00023015"/>
    </source>
</evidence>
<dbReference type="PROSITE" id="PS50949">
    <property type="entry name" value="HTH_GNTR"/>
    <property type="match status" value="1"/>
</dbReference>
<reference evidence="5 6" key="1">
    <citation type="submission" date="2018-05" db="EMBL/GenBank/DDBJ databases">
        <title>Acuticoccus sediminis sp. nov., isolated from deep-sea sediment of Indian Ocean.</title>
        <authorList>
            <person name="Liu X."/>
            <person name="Lai Q."/>
            <person name="Du Y."/>
            <person name="Sun F."/>
            <person name="Zhang X."/>
            <person name="Wang S."/>
            <person name="Shao Z."/>
        </authorList>
    </citation>
    <scope>NUCLEOTIDE SEQUENCE [LARGE SCALE GENOMIC DNA]</scope>
    <source>
        <strain evidence="5 6">PTG4-2</strain>
    </source>
</reference>
<dbReference type="Proteomes" id="UP000249590">
    <property type="component" value="Unassembled WGS sequence"/>
</dbReference>
<evidence type="ECO:0000256" key="2">
    <source>
        <dbReference type="ARBA" id="ARBA00023125"/>
    </source>
</evidence>
<organism evidence="5 6">
    <name type="scientific">Acuticoccus sediminis</name>
    <dbReference type="NCBI Taxonomy" id="2184697"/>
    <lineage>
        <taxon>Bacteria</taxon>
        <taxon>Pseudomonadati</taxon>
        <taxon>Pseudomonadota</taxon>
        <taxon>Alphaproteobacteria</taxon>
        <taxon>Hyphomicrobiales</taxon>
        <taxon>Amorphaceae</taxon>
        <taxon>Acuticoccus</taxon>
    </lineage>
</organism>
<gene>
    <name evidence="5" type="ORF">DLJ53_09435</name>
</gene>
<evidence type="ECO:0000313" key="6">
    <source>
        <dbReference type="Proteomes" id="UP000249590"/>
    </source>
</evidence>
<dbReference type="RefSeq" id="WP_111344616.1">
    <property type="nucleotide sequence ID" value="NZ_QHHQ01000002.1"/>
</dbReference>
<dbReference type="InterPro" id="IPR008920">
    <property type="entry name" value="TF_FadR/GntR_C"/>
</dbReference>
<dbReference type="PANTHER" id="PTHR43537">
    <property type="entry name" value="TRANSCRIPTIONAL REGULATOR, GNTR FAMILY"/>
    <property type="match status" value="1"/>
</dbReference>
<keyword evidence="1" id="KW-0805">Transcription regulation</keyword>
<dbReference type="SMART" id="SM00895">
    <property type="entry name" value="FCD"/>
    <property type="match status" value="1"/>
</dbReference>
<evidence type="ECO:0000259" key="4">
    <source>
        <dbReference type="PROSITE" id="PS50949"/>
    </source>
</evidence>
<dbReference type="EMBL" id="QHHQ01000002">
    <property type="protein sequence ID" value="RAI01630.1"/>
    <property type="molecule type" value="Genomic_DNA"/>
</dbReference>
<dbReference type="GO" id="GO:0003677">
    <property type="term" value="F:DNA binding"/>
    <property type="evidence" value="ECO:0007669"/>
    <property type="project" value="UniProtKB-KW"/>
</dbReference>